<evidence type="ECO:0000256" key="7">
    <source>
        <dbReference type="ARBA" id="ARBA00022989"/>
    </source>
</evidence>
<evidence type="ECO:0000313" key="15">
    <source>
        <dbReference type="EMBL" id="KGO85769.1"/>
    </source>
</evidence>
<comment type="subcellular location">
    <subcellularLocation>
        <location evidence="11 12">Cell membrane</location>
        <topology evidence="11 12">Multi-pass membrane protein</topology>
    </subcellularLocation>
    <subcellularLocation>
        <location evidence="1">Membrane</location>
        <topology evidence="1">Multi-pass membrane protein</topology>
    </subcellularLocation>
</comment>
<feature type="transmembrane region" description="Helical" evidence="11">
    <location>
        <begin position="279"/>
        <end position="302"/>
    </location>
</feature>
<dbReference type="InterPro" id="IPR035908">
    <property type="entry name" value="F0_ATP_A_sf"/>
</dbReference>
<keyword evidence="5 11" id="KW-0812">Transmembrane</keyword>
<dbReference type="GO" id="GO:0046933">
    <property type="term" value="F:proton-transporting ATP synthase activity, rotational mechanism"/>
    <property type="evidence" value="ECO:0007669"/>
    <property type="project" value="UniProtKB-UniRule"/>
</dbReference>
<dbReference type="PANTHER" id="PTHR11410:SF0">
    <property type="entry name" value="ATP SYNTHASE SUBUNIT A"/>
    <property type="match status" value="1"/>
</dbReference>
<evidence type="ECO:0000256" key="6">
    <source>
        <dbReference type="ARBA" id="ARBA00022781"/>
    </source>
</evidence>
<dbReference type="Gene3D" id="1.20.120.220">
    <property type="entry name" value="ATP synthase, F0 complex, subunit A"/>
    <property type="match status" value="1"/>
</dbReference>
<feature type="transmembrane region" description="Helical" evidence="11">
    <location>
        <begin position="249"/>
        <end position="267"/>
    </location>
</feature>
<keyword evidence="16" id="KW-1185">Reference proteome</keyword>
<dbReference type="CDD" id="cd00310">
    <property type="entry name" value="ATP-synt_Fo_a_6"/>
    <property type="match status" value="1"/>
</dbReference>
<evidence type="ECO:0000256" key="5">
    <source>
        <dbReference type="ARBA" id="ARBA00022692"/>
    </source>
</evidence>
<keyword evidence="7 11" id="KW-1133">Transmembrane helix</keyword>
<sequence>MVFNKQFLKNSLTALIVAVPLISFANSTQDSVHGGEEAYHTAKLEKHGEQHETAHEASPAEKINDHISHHLQDAHEFVFFSDEATDEHFGFPLPVILFDNGLKVFSSAKFNHGESVAEADGNYYKLFHGKIYKTDAAGELTFDEHHHPSNAMPLDFSITKNVVSLLLTSLLIFLLFTSLAKGFKKKGPNALPTGFNRVLEPLVIYVRDEIARPNIGEAKYKKFMPYLLTVFFLIWTLNLLGLTPLGINVTGNIAVTVCLALFTFVITQFSANKEYWGHIFWMPGVPVPMKIVLAPIEILGMFTKPFSLLIRLFANITAGHTVVMGLLAIIFVGKAQLGVSGSIGTSLLLTLFISVIELLVAFLQAFIFTMLSSLFIGMAVQEHEHDHHHDHSHGHDKHHTEDPEIPVI</sequence>
<organism evidence="15 16">
    <name type="scientific">Flavobacterium rivuli WB 3.3-2 = DSM 21788</name>
    <dbReference type="NCBI Taxonomy" id="1121895"/>
    <lineage>
        <taxon>Bacteria</taxon>
        <taxon>Pseudomonadati</taxon>
        <taxon>Bacteroidota</taxon>
        <taxon>Flavobacteriia</taxon>
        <taxon>Flavobacteriales</taxon>
        <taxon>Flavobacteriaceae</taxon>
        <taxon>Flavobacterium</taxon>
    </lineage>
</organism>
<evidence type="ECO:0000256" key="13">
    <source>
        <dbReference type="SAM" id="MobiDB-lite"/>
    </source>
</evidence>
<comment type="similarity">
    <text evidence="2 11 12">Belongs to the ATPase A chain family.</text>
</comment>
<keyword evidence="9 11" id="KW-0472">Membrane</keyword>
<keyword evidence="10 11" id="KW-0066">ATP synthesis</keyword>
<feature type="transmembrane region" description="Helical" evidence="11">
    <location>
        <begin position="223"/>
        <end position="243"/>
    </location>
</feature>
<keyword evidence="4 11" id="KW-0138">CF(0)</keyword>
<dbReference type="EMBL" id="JRLX01000016">
    <property type="protein sequence ID" value="KGO85769.1"/>
    <property type="molecule type" value="Genomic_DNA"/>
</dbReference>
<dbReference type="AlphaFoldDB" id="A0A0A2M0J0"/>
<dbReference type="Pfam" id="PF00119">
    <property type="entry name" value="ATP-synt_A"/>
    <property type="match status" value="1"/>
</dbReference>
<keyword evidence="3 11" id="KW-0813">Transport</keyword>
<dbReference type="PRINTS" id="PR00123">
    <property type="entry name" value="ATPASEA"/>
</dbReference>
<evidence type="ECO:0000256" key="1">
    <source>
        <dbReference type="ARBA" id="ARBA00004141"/>
    </source>
</evidence>
<protein>
    <recommendedName>
        <fullName evidence="11 12">ATP synthase subunit a</fullName>
    </recommendedName>
    <alternativeName>
        <fullName evidence="11">ATP synthase F0 sector subunit a</fullName>
    </alternativeName>
    <alternativeName>
        <fullName evidence="11">F-ATPase subunit 6</fullName>
    </alternativeName>
</protein>
<dbReference type="STRING" id="1121895.GCA_000378485_03691"/>
<evidence type="ECO:0000256" key="10">
    <source>
        <dbReference type="ARBA" id="ARBA00023310"/>
    </source>
</evidence>
<reference evidence="15 16" key="1">
    <citation type="submission" date="2013-09" db="EMBL/GenBank/DDBJ databases">
        <authorList>
            <person name="Zeng Z."/>
            <person name="Chen C."/>
        </authorList>
    </citation>
    <scope>NUCLEOTIDE SEQUENCE [LARGE SCALE GENOMIC DNA]</scope>
    <source>
        <strain evidence="15 16">WB 3.3-2</strain>
    </source>
</reference>
<evidence type="ECO:0000313" key="16">
    <source>
        <dbReference type="Proteomes" id="UP000030152"/>
    </source>
</evidence>
<keyword evidence="14" id="KW-0732">Signal</keyword>
<evidence type="ECO:0000256" key="2">
    <source>
        <dbReference type="ARBA" id="ARBA00006810"/>
    </source>
</evidence>
<evidence type="ECO:0000256" key="9">
    <source>
        <dbReference type="ARBA" id="ARBA00023136"/>
    </source>
</evidence>
<evidence type="ECO:0000256" key="12">
    <source>
        <dbReference type="RuleBase" id="RU000483"/>
    </source>
</evidence>
<name>A0A0A2M0J0_9FLAO</name>
<evidence type="ECO:0000256" key="11">
    <source>
        <dbReference type="HAMAP-Rule" id="MF_01393"/>
    </source>
</evidence>
<feature type="signal peptide" evidence="14">
    <location>
        <begin position="1"/>
        <end position="25"/>
    </location>
</feature>
<feature type="chain" id="PRO_5002002717" description="ATP synthase subunit a" evidence="14">
    <location>
        <begin position="26"/>
        <end position="408"/>
    </location>
</feature>
<dbReference type="GO" id="GO:0005886">
    <property type="term" value="C:plasma membrane"/>
    <property type="evidence" value="ECO:0007669"/>
    <property type="project" value="UniProtKB-SubCell"/>
</dbReference>
<feature type="transmembrane region" description="Helical" evidence="11">
    <location>
        <begin position="162"/>
        <end position="180"/>
    </location>
</feature>
<dbReference type="RefSeq" id="WP_035642684.1">
    <property type="nucleotide sequence ID" value="NZ_JRLX01000016.1"/>
</dbReference>
<feature type="region of interest" description="Disordered" evidence="13">
    <location>
        <begin position="386"/>
        <end position="408"/>
    </location>
</feature>
<dbReference type="eggNOG" id="COG0356">
    <property type="taxonomic scope" value="Bacteria"/>
</dbReference>
<dbReference type="SUPFAM" id="SSF81336">
    <property type="entry name" value="F1F0 ATP synthase subunit A"/>
    <property type="match status" value="1"/>
</dbReference>
<evidence type="ECO:0000256" key="3">
    <source>
        <dbReference type="ARBA" id="ARBA00022448"/>
    </source>
</evidence>
<comment type="caution">
    <text evidence="15">The sequence shown here is derived from an EMBL/GenBank/DDBJ whole genome shotgun (WGS) entry which is preliminary data.</text>
</comment>
<evidence type="ECO:0000256" key="8">
    <source>
        <dbReference type="ARBA" id="ARBA00023065"/>
    </source>
</evidence>
<dbReference type="NCBIfam" id="TIGR01131">
    <property type="entry name" value="ATP_synt_6_or_A"/>
    <property type="match status" value="1"/>
</dbReference>
<dbReference type="HAMAP" id="MF_01393">
    <property type="entry name" value="ATP_synth_a_bact"/>
    <property type="match status" value="1"/>
</dbReference>
<dbReference type="PANTHER" id="PTHR11410">
    <property type="entry name" value="ATP SYNTHASE SUBUNIT A"/>
    <property type="match status" value="1"/>
</dbReference>
<gene>
    <name evidence="11" type="primary">atpB</name>
    <name evidence="15" type="ORF">Q765_14165</name>
</gene>
<keyword evidence="8 11" id="KW-0406">Ion transport</keyword>
<dbReference type="GO" id="GO:0045259">
    <property type="term" value="C:proton-transporting ATP synthase complex"/>
    <property type="evidence" value="ECO:0007669"/>
    <property type="project" value="UniProtKB-KW"/>
</dbReference>
<keyword evidence="6 11" id="KW-0375">Hydrogen ion transport</keyword>
<evidence type="ECO:0000256" key="14">
    <source>
        <dbReference type="SAM" id="SignalP"/>
    </source>
</evidence>
<dbReference type="OrthoDB" id="9809130at2"/>
<comment type="function">
    <text evidence="11 12">Key component of the proton channel; it plays a direct role in the translocation of protons across the membrane.</text>
</comment>
<feature type="transmembrane region" description="Helical" evidence="11">
    <location>
        <begin position="308"/>
        <end position="330"/>
    </location>
</feature>
<evidence type="ECO:0000256" key="4">
    <source>
        <dbReference type="ARBA" id="ARBA00022547"/>
    </source>
</evidence>
<accession>A0A0A2M0J0</accession>
<dbReference type="InterPro" id="IPR045083">
    <property type="entry name" value="ATP_synth_F0_asu_bact/mt"/>
</dbReference>
<dbReference type="Proteomes" id="UP000030152">
    <property type="component" value="Unassembled WGS sequence"/>
</dbReference>
<proteinExistence type="inferred from homology"/>
<keyword evidence="11" id="KW-1003">Cell membrane</keyword>
<dbReference type="InterPro" id="IPR000568">
    <property type="entry name" value="ATP_synth_F0_asu"/>
</dbReference>